<dbReference type="GO" id="GO:0004587">
    <property type="term" value="F:ornithine aminotransferase activity"/>
    <property type="evidence" value="ECO:0007669"/>
    <property type="project" value="UniProtKB-EC"/>
</dbReference>
<dbReference type="InterPro" id="IPR010164">
    <property type="entry name" value="Orn_aminotrans"/>
</dbReference>
<dbReference type="InterPro" id="IPR015422">
    <property type="entry name" value="PyrdxlP-dep_Trfase_small"/>
</dbReference>
<evidence type="ECO:0000256" key="5">
    <source>
        <dbReference type="ARBA" id="ARBA00022679"/>
    </source>
</evidence>
<evidence type="ECO:0000256" key="1">
    <source>
        <dbReference type="ARBA" id="ARBA00001933"/>
    </source>
</evidence>
<evidence type="ECO:0000256" key="8">
    <source>
        <dbReference type="RuleBase" id="RU003560"/>
    </source>
</evidence>
<dbReference type="EMBL" id="CP114767">
    <property type="protein sequence ID" value="WBA40906.1"/>
    <property type="molecule type" value="Genomic_DNA"/>
</dbReference>
<comment type="similarity">
    <text evidence="8">Belongs to the class-III pyridoxal-phosphate-dependent aminotransferase family.</text>
</comment>
<dbReference type="InterPro" id="IPR050103">
    <property type="entry name" value="Class-III_PLP-dep_AT"/>
</dbReference>
<dbReference type="NCBIfam" id="TIGR01885">
    <property type="entry name" value="Orn_aminotrans"/>
    <property type="match status" value="1"/>
</dbReference>
<comment type="pathway">
    <text evidence="2">Amino-acid biosynthesis; L-proline biosynthesis; L-glutamate 5-semialdehyde from L-ornithine: step 1/1.</text>
</comment>
<dbReference type="InterPro" id="IPR005814">
    <property type="entry name" value="Aminotrans_3"/>
</dbReference>
<keyword evidence="5 9" id="KW-0808">Transferase</keyword>
<evidence type="ECO:0000256" key="6">
    <source>
        <dbReference type="ARBA" id="ARBA00022898"/>
    </source>
</evidence>
<dbReference type="PANTHER" id="PTHR11986">
    <property type="entry name" value="AMINOTRANSFERASE CLASS III"/>
    <property type="match status" value="1"/>
</dbReference>
<proteinExistence type="inferred from homology"/>
<keyword evidence="10" id="KW-1185">Reference proteome</keyword>
<gene>
    <name evidence="9" type="primary">rocD</name>
    <name evidence="9" type="ORF">O3303_13870</name>
</gene>
<dbReference type="Pfam" id="PF00202">
    <property type="entry name" value="Aminotran_3"/>
    <property type="match status" value="1"/>
</dbReference>
<dbReference type="InterPro" id="IPR015421">
    <property type="entry name" value="PyrdxlP-dep_Trfase_major"/>
</dbReference>
<organism evidence="9 10">
    <name type="scientific">Hymenobacter canadensis</name>
    <dbReference type="NCBI Taxonomy" id="2999067"/>
    <lineage>
        <taxon>Bacteria</taxon>
        <taxon>Pseudomonadati</taxon>
        <taxon>Bacteroidota</taxon>
        <taxon>Cytophagia</taxon>
        <taxon>Cytophagales</taxon>
        <taxon>Hymenobacteraceae</taxon>
        <taxon>Hymenobacter</taxon>
    </lineage>
</organism>
<dbReference type="PROSITE" id="PS00600">
    <property type="entry name" value="AA_TRANSFER_CLASS_3"/>
    <property type="match status" value="1"/>
</dbReference>
<evidence type="ECO:0000313" key="10">
    <source>
        <dbReference type="Proteomes" id="UP001211005"/>
    </source>
</evidence>
<comment type="cofactor">
    <cofactor evidence="1">
        <name>pyridoxal 5'-phosphate</name>
        <dbReference type="ChEBI" id="CHEBI:597326"/>
    </cofactor>
</comment>
<evidence type="ECO:0000313" key="9">
    <source>
        <dbReference type="EMBL" id="WBA40906.1"/>
    </source>
</evidence>
<evidence type="ECO:0000256" key="2">
    <source>
        <dbReference type="ARBA" id="ARBA00004998"/>
    </source>
</evidence>
<dbReference type="CDD" id="cd00610">
    <property type="entry name" value="OAT_like"/>
    <property type="match status" value="1"/>
</dbReference>
<name>A0ABY7LN79_9BACT</name>
<keyword evidence="6 8" id="KW-0663">Pyridoxal phosphate</keyword>
<dbReference type="SUPFAM" id="SSF53383">
    <property type="entry name" value="PLP-dependent transferases"/>
    <property type="match status" value="1"/>
</dbReference>
<dbReference type="InterPro" id="IPR049704">
    <property type="entry name" value="Aminotrans_3_PPA_site"/>
</dbReference>
<dbReference type="Proteomes" id="UP001211005">
    <property type="component" value="Chromosome"/>
</dbReference>
<evidence type="ECO:0000256" key="4">
    <source>
        <dbReference type="ARBA" id="ARBA00022576"/>
    </source>
</evidence>
<dbReference type="RefSeq" id="WP_269558992.1">
    <property type="nucleotide sequence ID" value="NZ_CP114767.1"/>
</dbReference>
<dbReference type="PIRSF" id="PIRSF000521">
    <property type="entry name" value="Transaminase_4ab_Lys_Orn"/>
    <property type="match status" value="1"/>
</dbReference>
<dbReference type="Gene3D" id="3.90.1150.10">
    <property type="entry name" value="Aspartate Aminotransferase, domain 1"/>
    <property type="match status" value="1"/>
</dbReference>
<evidence type="ECO:0000256" key="3">
    <source>
        <dbReference type="ARBA" id="ARBA00012924"/>
    </source>
</evidence>
<dbReference type="Gene3D" id="3.40.640.10">
    <property type="entry name" value="Type I PLP-dependent aspartate aminotransferase-like (Major domain)"/>
    <property type="match status" value="1"/>
</dbReference>
<dbReference type="EC" id="2.6.1.13" evidence="3"/>
<evidence type="ECO:0000256" key="7">
    <source>
        <dbReference type="ARBA" id="ARBA00030587"/>
    </source>
</evidence>
<protein>
    <recommendedName>
        <fullName evidence="3">ornithine aminotransferase</fullName>
        <ecNumber evidence="3">2.6.1.13</ecNumber>
    </recommendedName>
    <alternativeName>
        <fullName evidence="7">Ornithine--oxo-acid aminotransferase</fullName>
    </alternativeName>
</protein>
<accession>A0ABY7LN79</accession>
<dbReference type="PANTHER" id="PTHR11986:SF18">
    <property type="entry name" value="ORNITHINE AMINOTRANSFERASE, MITOCHONDRIAL"/>
    <property type="match status" value="1"/>
</dbReference>
<keyword evidence="4 9" id="KW-0032">Aminotransferase</keyword>
<dbReference type="InterPro" id="IPR015424">
    <property type="entry name" value="PyrdxlP-dep_Trfase"/>
</dbReference>
<sequence length="417" mass="45326">MHATSAPTTQQSRSQELMALEDHYGAHNYHPLPVVLSRGEGVHLWDVEGKHYFDFLSAYSAVNQGHCHPRIIGALTAQAQQLTLTSRAFFNDQLGAAEKQLCELFNYDKALLMNSGAEAVETALKLARKWGYQEKGIAPNQARILVAEHNFHGRTTGIISFSTDGDSTGGFGPYMPGYQVVPYDDLAALEEALQDPHVCGFLVEPIQGEAGVMVPSEGYLFKAAALCKAHNVLFIADEIQTGLGRTGQLLAVCYEGVHADILILGKALSGGVLPVSAVLARNEIMLTIQPGQHGSTFGGNPLASVVMRAALDVLLDEKLIDNARAMGEVFRERMRRVMAKRPEVVELVRGKGLLNAVVIKPAADGRTAWDVCVTLMERGVLAKPTHGDIIRFAPPLVISEEQLHEACDIIEQVILEF</sequence>
<reference evidence="9 10" key="1">
    <citation type="submission" date="2022-12" db="EMBL/GenBank/DDBJ databases">
        <title>Hymenobacter canadensis sp. nov. isolated from lake water of the Cambridge Bay, Canada.</title>
        <authorList>
            <person name="Kim W.H."/>
            <person name="Lee Y.M."/>
        </authorList>
    </citation>
    <scope>NUCLEOTIDE SEQUENCE [LARGE SCALE GENOMIC DNA]</scope>
    <source>
        <strain evidence="9 10">PAMC 29467</strain>
    </source>
</reference>